<keyword evidence="2" id="KW-1133">Transmembrane helix</keyword>
<evidence type="ECO:0000313" key="3">
    <source>
        <dbReference type="EMBL" id="KAK0640786.1"/>
    </source>
</evidence>
<dbReference type="AlphaFoldDB" id="A0AA39XV44"/>
<reference evidence="3" key="1">
    <citation type="submission" date="2023-06" db="EMBL/GenBank/DDBJ databases">
        <title>Genome-scale phylogeny and comparative genomics of the fungal order Sordariales.</title>
        <authorList>
            <consortium name="Lawrence Berkeley National Laboratory"/>
            <person name="Hensen N."/>
            <person name="Bonometti L."/>
            <person name="Westerberg I."/>
            <person name="Brannstrom I.O."/>
            <person name="Guillou S."/>
            <person name="Cros-Aarteil S."/>
            <person name="Calhoun S."/>
            <person name="Haridas S."/>
            <person name="Kuo A."/>
            <person name="Mondo S."/>
            <person name="Pangilinan J."/>
            <person name="Riley R."/>
            <person name="Labutti K."/>
            <person name="Andreopoulos B."/>
            <person name="Lipzen A."/>
            <person name="Chen C."/>
            <person name="Yanf M."/>
            <person name="Daum C."/>
            <person name="Ng V."/>
            <person name="Clum A."/>
            <person name="Steindorff A."/>
            <person name="Ohm R."/>
            <person name="Martin F."/>
            <person name="Silar P."/>
            <person name="Natvig D."/>
            <person name="Lalanne C."/>
            <person name="Gautier V."/>
            <person name="Ament-Velasquez S.L."/>
            <person name="Kruys A."/>
            <person name="Hutchinson M.I."/>
            <person name="Powell A.J."/>
            <person name="Barry K."/>
            <person name="Miller A.N."/>
            <person name="Grigoriev I.V."/>
            <person name="Debuchy R."/>
            <person name="Gladieux P."/>
            <person name="Thoren M.H."/>
            <person name="Johannesson H."/>
        </authorList>
    </citation>
    <scope>NUCLEOTIDE SEQUENCE</scope>
    <source>
        <strain evidence="3">SMH2532-1</strain>
    </source>
</reference>
<evidence type="ECO:0000256" key="1">
    <source>
        <dbReference type="SAM" id="MobiDB-lite"/>
    </source>
</evidence>
<feature type="region of interest" description="Disordered" evidence="1">
    <location>
        <begin position="646"/>
        <end position="671"/>
    </location>
</feature>
<proteinExistence type="predicted"/>
<keyword evidence="4" id="KW-1185">Reference proteome</keyword>
<evidence type="ECO:0000313" key="4">
    <source>
        <dbReference type="Proteomes" id="UP001174936"/>
    </source>
</evidence>
<gene>
    <name evidence="3" type="ORF">B0T16DRAFT_514750</name>
</gene>
<accession>A0AA39XV44</accession>
<comment type="caution">
    <text evidence="3">The sequence shown here is derived from an EMBL/GenBank/DDBJ whole genome shotgun (WGS) entry which is preliminary data.</text>
</comment>
<feature type="transmembrane region" description="Helical" evidence="2">
    <location>
        <begin position="150"/>
        <end position="173"/>
    </location>
</feature>
<dbReference type="Proteomes" id="UP001174936">
    <property type="component" value="Unassembled WGS sequence"/>
</dbReference>
<feature type="transmembrane region" description="Helical" evidence="2">
    <location>
        <begin position="46"/>
        <end position="67"/>
    </location>
</feature>
<keyword evidence="2" id="KW-0812">Transmembrane</keyword>
<keyword evidence="2" id="KW-0472">Membrane</keyword>
<evidence type="ECO:0000256" key="2">
    <source>
        <dbReference type="SAM" id="Phobius"/>
    </source>
</evidence>
<protein>
    <submittedName>
        <fullName evidence="3">Uncharacterized protein</fullName>
    </submittedName>
</protein>
<name>A0AA39XV44_9PEZI</name>
<dbReference type="EMBL" id="JAULSV010000006">
    <property type="protein sequence ID" value="KAK0640786.1"/>
    <property type="molecule type" value="Genomic_DNA"/>
</dbReference>
<sequence>MDGHQWYAKYIAELATTSVRTNNVDIPWFSLYNSPSTGRVVVADAAIAPIFLAAVTLAIGILVPLLLRRIPRAVAIAWCFATALSPRAEHERDEHDSEKPSSDGTPSRLGPGSWHLPVLMANCGLFLSDAVASAFGAWRHLRSSQLLRAGMYLLFAVFCIAAAVAGPLVALLVSRDVAYGFAGVASGACMSHFNFTVNATNYVDVALDHHVRSYELLPWVPTFNYSWTNENEYAAGKAVVEPISGVVYEQLDGCLLKDDVLCDSRFNRTHKVSVNLTPAQLGLWYDPSWNLRLEGYCLRLNSSSIGRSNNSTNPNIPNWRYSLEYARGGRRLRTDDCPNLYQDDFFFNGGSETQRFDRRKNLVTDSWWRNSLRSLDSDVMTVISLLPAVQTHKQLRPIPGDELSLAAVPVSKFKFRPNETAHILCWDETRVQLADGRSFRTSATWANRSALIAEHGLPPGLNPLLDLANTAFLTRPPRFLRGSMSLLQGVAETPPYDYAPDSAPPIPFGAEVHRWAHVGAMDVASKATRAATGFYSRGNLTAVAESQKQGRVPAELQELCSAVRTTREGAVSLPVRTLVAVAVLLAISVAWWAAERIGALLASWGFAGPGGTVRAFLVLPASTPVSLAVSTEAALLRASGWGSGPGEGVAGSASGQPHIKSMPGETGSGPSLEPVGDRWVLGWGFSGLGEARQRIKID</sequence>
<organism evidence="3 4">
    <name type="scientific">Cercophora newfieldiana</name>
    <dbReference type="NCBI Taxonomy" id="92897"/>
    <lineage>
        <taxon>Eukaryota</taxon>
        <taxon>Fungi</taxon>
        <taxon>Dikarya</taxon>
        <taxon>Ascomycota</taxon>
        <taxon>Pezizomycotina</taxon>
        <taxon>Sordariomycetes</taxon>
        <taxon>Sordariomycetidae</taxon>
        <taxon>Sordariales</taxon>
        <taxon>Lasiosphaeriaceae</taxon>
        <taxon>Cercophora</taxon>
    </lineage>
</organism>